<keyword evidence="1" id="KW-1133">Transmembrane helix</keyword>
<keyword evidence="3" id="KW-1185">Reference proteome</keyword>
<sequence length="495" mass="55821">MSPESGAGELKCMHFLLSNTKSTLRIKSVVNIMDPDTVGFFGSIQKSRLDKLLDEMTDCCSSPTPVTILEVKGQKPSELREGEGGKITQICSSLADLGTVGLSEELNEKGLSEYLKSSESTASEAQTNKEAKPTSLRVFFINPSLGDDQLHTHIHQGVLKLLHERAGLTTSFMTDVYESPDWTVFPTISSIKPNQSSIALQYGFWFWRDSSTHAFTQLVANAEGFTYFCINFPVDLQTSIIQIAKNNRPEISKPFFLDTMVADGLLKSHRNAIENQRAALLRIEKDQDQSCLDRRAEQLHKIAIKWHTIRKDLFDIEEHIVHLRAIAEGKAFTAKELTGMLKSLDAVDALKALESTCRFWSRWVTTYLERTNIRINLMHHLAAQNTSTLATDVALQTQRDSVSMFTLAMVTAVFLPGTFVCSVLSTTFFSYDGNVFAISSWWWILPLTAAPLTGLVMFLWFWWFRQRLSRDHATLQTRRDVFEVAESRSSLVGRK</sequence>
<evidence type="ECO:0000313" key="3">
    <source>
        <dbReference type="Proteomes" id="UP001600888"/>
    </source>
</evidence>
<proteinExistence type="predicted"/>
<protein>
    <submittedName>
        <fullName evidence="2">Uncharacterized protein</fullName>
    </submittedName>
</protein>
<feature type="transmembrane region" description="Helical" evidence="1">
    <location>
        <begin position="441"/>
        <end position="463"/>
    </location>
</feature>
<evidence type="ECO:0000313" key="2">
    <source>
        <dbReference type="EMBL" id="KAL2292541.1"/>
    </source>
</evidence>
<keyword evidence="1" id="KW-0812">Transmembrane</keyword>
<dbReference type="Gene3D" id="1.20.58.340">
    <property type="entry name" value="Magnesium transport protein CorA, transmembrane region"/>
    <property type="match status" value="1"/>
</dbReference>
<gene>
    <name evidence="2" type="ORF">FJTKL_09493</name>
</gene>
<organism evidence="2 3">
    <name type="scientific">Diaporthe vaccinii</name>
    <dbReference type="NCBI Taxonomy" id="105482"/>
    <lineage>
        <taxon>Eukaryota</taxon>
        <taxon>Fungi</taxon>
        <taxon>Dikarya</taxon>
        <taxon>Ascomycota</taxon>
        <taxon>Pezizomycotina</taxon>
        <taxon>Sordariomycetes</taxon>
        <taxon>Sordariomycetidae</taxon>
        <taxon>Diaporthales</taxon>
        <taxon>Diaporthaceae</taxon>
        <taxon>Diaporthe</taxon>
        <taxon>Diaporthe eres species complex</taxon>
    </lineage>
</organism>
<name>A0ABR4FDF6_9PEZI</name>
<feature type="transmembrane region" description="Helical" evidence="1">
    <location>
        <begin position="405"/>
        <end position="429"/>
    </location>
</feature>
<evidence type="ECO:0000256" key="1">
    <source>
        <dbReference type="SAM" id="Phobius"/>
    </source>
</evidence>
<keyword evidence="1" id="KW-0472">Membrane</keyword>
<comment type="caution">
    <text evidence="2">The sequence shown here is derived from an EMBL/GenBank/DDBJ whole genome shotgun (WGS) entry which is preliminary data.</text>
</comment>
<accession>A0ABR4FDF6</accession>
<dbReference type="Proteomes" id="UP001600888">
    <property type="component" value="Unassembled WGS sequence"/>
</dbReference>
<reference evidence="2 3" key="1">
    <citation type="submission" date="2024-03" db="EMBL/GenBank/DDBJ databases">
        <title>A high-quality draft genome sequence of Diaporthe vaccinii, a causative agent of upright dieback and viscid rot disease in cranberry plants.</title>
        <authorList>
            <person name="Sarrasin M."/>
            <person name="Lang B.F."/>
            <person name="Burger G."/>
        </authorList>
    </citation>
    <scope>NUCLEOTIDE SEQUENCE [LARGE SCALE GENOMIC DNA]</scope>
    <source>
        <strain evidence="2 3">IS7</strain>
    </source>
</reference>
<dbReference type="EMBL" id="JBAWTH010000003">
    <property type="protein sequence ID" value="KAL2292541.1"/>
    <property type="molecule type" value="Genomic_DNA"/>
</dbReference>